<evidence type="ECO:0000256" key="1">
    <source>
        <dbReference type="ARBA" id="ARBA00023172"/>
    </source>
</evidence>
<dbReference type="SUPFAM" id="SSF56349">
    <property type="entry name" value="DNA breaking-rejoining enzymes"/>
    <property type="match status" value="1"/>
</dbReference>
<comment type="caution">
    <text evidence="2">The sequence shown here is derived from an EMBL/GenBank/DDBJ whole genome shotgun (WGS) entry which is preliminary data.</text>
</comment>
<dbReference type="RefSeq" id="WP_373689404.1">
    <property type="nucleotide sequence ID" value="NZ_JAMXWM010000004.1"/>
</dbReference>
<proteinExistence type="predicted"/>
<reference evidence="3" key="1">
    <citation type="journal article" date="2019" name="Int. J. Syst. Evol. Microbiol.">
        <title>The Global Catalogue of Microorganisms (GCM) 10K type strain sequencing project: providing services to taxonomists for standard genome sequencing and annotation.</title>
        <authorList>
            <consortium name="The Broad Institute Genomics Platform"/>
            <consortium name="The Broad Institute Genome Sequencing Center for Infectious Disease"/>
            <person name="Wu L."/>
            <person name="Ma J."/>
        </authorList>
    </citation>
    <scope>NUCLEOTIDE SEQUENCE [LARGE SCALE GENOMIC DNA]</scope>
    <source>
        <strain evidence="3">TISTR 2466</strain>
    </source>
</reference>
<dbReference type="EMBL" id="JBHUMQ010000003">
    <property type="protein sequence ID" value="MFD2692502.1"/>
    <property type="molecule type" value="Genomic_DNA"/>
</dbReference>
<name>A0ABW5RYY3_9BACL</name>
<evidence type="ECO:0000313" key="3">
    <source>
        <dbReference type="Proteomes" id="UP001597399"/>
    </source>
</evidence>
<dbReference type="Gene3D" id="1.10.443.10">
    <property type="entry name" value="Intergrase catalytic core"/>
    <property type="match status" value="1"/>
</dbReference>
<keyword evidence="3" id="KW-1185">Reference proteome</keyword>
<dbReference type="InterPro" id="IPR013762">
    <property type="entry name" value="Integrase-like_cat_sf"/>
</dbReference>
<dbReference type="InterPro" id="IPR011010">
    <property type="entry name" value="DNA_brk_join_enz"/>
</dbReference>
<sequence length="59" mass="6812">MLLYKGINIKYISRRLGHKSVITTLNTYSHIIDDLDQRDSESTDLALNDLYSLRKISAK</sequence>
<protein>
    <submittedName>
        <fullName evidence="2">Multidrug DMT transporter</fullName>
    </submittedName>
</protein>
<evidence type="ECO:0000313" key="2">
    <source>
        <dbReference type="EMBL" id="MFD2692502.1"/>
    </source>
</evidence>
<accession>A0ABW5RYY3</accession>
<dbReference type="Proteomes" id="UP001597399">
    <property type="component" value="Unassembled WGS sequence"/>
</dbReference>
<gene>
    <name evidence="2" type="ORF">ACFSUE_02430</name>
</gene>
<keyword evidence="1" id="KW-0233">DNA recombination</keyword>
<organism evidence="2 3">
    <name type="scientific">Sporolactobacillus shoreicorticis</name>
    <dbReference type="NCBI Taxonomy" id="1923877"/>
    <lineage>
        <taxon>Bacteria</taxon>
        <taxon>Bacillati</taxon>
        <taxon>Bacillota</taxon>
        <taxon>Bacilli</taxon>
        <taxon>Bacillales</taxon>
        <taxon>Sporolactobacillaceae</taxon>
        <taxon>Sporolactobacillus</taxon>
    </lineage>
</organism>